<dbReference type="Proteomes" id="UP000521994">
    <property type="component" value="Unassembled WGS sequence"/>
</dbReference>
<proteinExistence type="predicted"/>
<accession>A0A6L2GQ97</accession>
<dbReference type="EMBL" id="AASXRC010000017">
    <property type="protein sequence ID" value="EFI0214152.1"/>
    <property type="molecule type" value="Genomic_DNA"/>
</dbReference>
<name>A0A6L2GQ97_ECOLX</name>
<evidence type="ECO:0000313" key="1">
    <source>
        <dbReference type="EMBL" id="EFI0214152.1"/>
    </source>
</evidence>
<feature type="non-terminal residue" evidence="1">
    <location>
        <position position="1"/>
    </location>
</feature>
<reference evidence="1 2" key="1">
    <citation type="submission" date="2020-02" db="EMBL/GenBank/DDBJ databases">
        <authorList>
            <consortium name="PulseNet: The National Subtyping Network for Foodborne Disease Surveillance"/>
            <person name="Tarr C.L."/>
            <person name="Trees E."/>
            <person name="Katz L.S."/>
            <person name="Carleton-Romer H.A."/>
            <person name="Stroika S."/>
            <person name="Kucerova Z."/>
            <person name="Roache K.F."/>
            <person name="Sabol A.L."/>
            <person name="Besser J."/>
            <person name="Gerner-Smidt P."/>
        </authorList>
    </citation>
    <scope>NUCLEOTIDE SEQUENCE [LARGE SCALE GENOMIC DNA]</scope>
    <source>
        <strain evidence="1 2">2014C-3796</strain>
    </source>
</reference>
<organism evidence="1 2">
    <name type="scientific">Escherichia coli</name>
    <dbReference type="NCBI Taxonomy" id="562"/>
    <lineage>
        <taxon>Bacteria</taxon>
        <taxon>Pseudomonadati</taxon>
        <taxon>Pseudomonadota</taxon>
        <taxon>Gammaproteobacteria</taxon>
        <taxon>Enterobacterales</taxon>
        <taxon>Enterobacteriaceae</taxon>
        <taxon>Escherichia</taxon>
    </lineage>
</organism>
<protein>
    <submittedName>
        <fullName evidence="1">Uncharacterized protein</fullName>
    </submittedName>
</protein>
<evidence type="ECO:0000313" key="2">
    <source>
        <dbReference type="Proteomes" id="UP000521994"/>
    </source>
</evidence>
<comment type="caution">
    <text evidence="1">The sequence shown here is derived from an EMBL/GenBank/DDBJ whole genome shotgun (WGS) entry which is preliminary data.</text>
</comment>
<gene>
    <name evidence="1" type="ORF">BG944_003353</name>
</gene>
<sequence length="92" mass="10531">KDKRTPCGNYFFRLDKLDCVSLADNSGLTPLIEVTGGYVEPSVTYEQFMSFLFQVFDDVSNGDNSIRIYELMVDEETVRDVPPRTRKTITPQ</sequence>
<dbReference type="AlphaFoldDB" id="A0A6L2GQ97"/>